<dbReference type="Proteomes" id="UP001494902">
    <property type="component" value="Unassembled WGS sequence"/>
</dbReference>
<dbReference type="PANTHER" id="PTHR30576:SF10">
    <property type="entry name" value="SLL5057 PROTEIN"/>
    <property type="match status" value="1"/>
</dbReference>
<organism evidence="3 4">
    <name type="scientific">Pseudonocardia nematodicida</name>
    <dbReference type="NCBI Taxonomy" id="1206997"/>
    <lineage>
        <taxon>Bacteria</taxon>
        <taxon>Bacillati</taxon>
        <taxon>Actinomycetota</taxon>
        <taxon>Actinomycetes</taxon>
        <taxon>Pseudonocardiales</taxon>
        <taxon>Pseudonocardiaceae</taxon>
        <taxon>Pseudonocardia</taxon>
    </lineage>
</organism>
<evidence type="ECO:0000259" key="2">
    <source>
        <dbReference type="Pfam" id="PF02397"/>
    </source>
</evidence>
<gene>
    <name evidence="3" type="ORF">WIS52_01425</name>
</gene>
<feature type="domain" description="Bacterial sugar transferase" evidence="2">
    <location>
        <begin position="7"/>
        <end position="199"/>
    </location>
</feature>
<dbReference type="EMBL" id="JBEDNQ010000001">
    <property type="protein sequence ID" value="MEQ3549116.1"/>
    <property type="molecule type" value="Genomic_DNA"/>
</dbReference>
<dbReference type="InterPro" id="IPR003362">
    <property type="entry name" value="Bact_transf"/>
</dbReference>
<protein>
    <submittedName>
        <fullName evidence="3">Sugar transferase</fullName>
        <ecNumber evidence="3">2.7.8.-</ecNumber>
    </submittedName>
</protein>
<comment type="caution">
    <text evidence="3">The sequence shown here is derived from an EMBL/GenBank/DDBJ whole genome shotgun (WGS) entry which is preliminary data.</text>
</comment>
<evidence type="ECO:0000313" key="4">
    <source>
        <dbReference type="Proteomes" id="UP001494902"/>
    </source>
</evidence>
<dbReference type="EC" id="2.7.8.-" evidence="3"/>
<keyword evidence="3" id="KW-0808">Transferase</keyword>
<dbReference type="GO" id="GO:0016740">
    <property type="term" value="F:transferase activity"/>
    <property type="evidence" value="ECO:0007669"/>
    <property type="project" value="UniProtKB-KW"/>
</dbReference>
<evidence type="ECO:0000256" key="1">
    <source>
        <dbReference type="ARBA" id="ARBA00006464"/>
    </source>
</evidence>
<reference evidence="3 4" key="1">
    <citation type="submission" date="2024-03" db="EMBL/GenBank/DDBJ databases">
        <title>Draft genome sequence of Pseudonocardia nematodicida JCM 31783.</title>
        <authorList>
            <person name="Butdee W."/>
            <person name="Duangmal K."/>
        </authorList>
    </citation>
    <scope>NUCLEOTIDE SEQUENCE [LARGE SCALE GENOMIC DNA]</scope>
    <source>
        <strain evidence="3 4">JCM 31783</strain>
    </source>
</reference>
<evidence type="ECO:0000313" key="3">
    <source>
        <dbReference type="EMBL" id="MEQ3549116.1"/>
    </source>
</evidence>
<dbReference type="Pfam" id="PF02397">
    <property type="entry name" value="Bac_transf"/>
    <property type="match status" value="1"/>
</dbReference>
<proteinExistence type="inferred from homology"/>
<dbReference type="PANTHER" id="PTHR30576">
    <property type="entry name" value="COLANIC BIOSYNTHESIS UDP-GLUCOSE LIPID CARRIER TRANSFERASE"/>
    <property type="match status" value="1"/>
</dbReference>
<accession>A0ABV1K3S8</accession>
<keyword evidence="4" id="KW-1185">Reference proteome</keyword>
<name>A0ABV1K3S8_9PSEU</name>
<sequence length="205" mass="22588">MRATTTRAIDLLGAATGLLLLGIPMLVVAGLVRLTSPGPALFRQRRVGRDGRLFTLYKFRTMRADADDSALRRLIEGELTGRPTQVGGSYKLHGDDRITPVGRWLRSSSVDELPQLINVLCGRMSLVGPRPCLPWEAEMFPSRYRARFSVRPGITGLWQVSGRSTLGTLDMLALDVRYVQDRSVARDLSILAMTVPALLRDGGAR</sequence>
<comment type="similarity">
    <text evidence="1">Belongs to the bacterial sugar transferase family.</text>
</comment>
<dbReference type="RefSeq" id="WP_349296206.1">
    <property type="nucleotide sequence ID" value="NZ_JBEDNQ010000001.1"/>
</dbReference>